<feature type="disulfide bond" evidence="3">
    <location>
        <begin position="218"/>
        <end position="236"/>
    </location>
</feature>
<comment type="caution">
    <text evidence="6">The sequence shown here is derived from an EMBL/GenBank/DDBJ whole genome shotgun (WGS) entry which is preliminary data.</text>
</comment>
<feature type="signal peptide" evidence="4">
    <location>
        <begin position="1"/>
        <end position="20"/>
    </location>
</feature>
<feature type="domain" description="ShKT" evidence="5">
    <location>
        <begin position="209"/>
        <end position="242"/>
    </location>
</feature>
<dbReference type="FunFam" id="1.10.10.740:FF:000001">
    <property type="entry name" value="Cysteine-rich secretory protein 2"/>
    <property type="match status" value="1"/>
</dbReference>
<dbReference type="AlphaFoldDB" id="A0A7J8GP21"/>
<dbReference type="PROSITE" id="PS51670">
    <property type="entry name" value="SHKT"/>
    <property type="match status" value="1"/>
</dbReference>
<protein>
    <submittedName>
        <fullName evidence="6">Cysteine rich secretory protein 1</fullName>
    </submittedName>
</protein>
<dbReference type="FunFam" id="3.40.33.10:FF:000005">
    <property type="entry name" value="Cysteine-rich secretory protein 2"/>
    <property type="match status" value="1"/>
</dbReference>
<evidence type="ECO:0000313" key="7">
    <source>
        <dbReference type="Proteomes" id="UP000550707"/>
    </source>
</evidence>
<dbReference type="InterPro" id="IPR035940">
    <property type="entry name" value="CAP_sf"/>
</dbReference>
<dbReference type="Gene3D" id="3.40.33.10">
    <property type="entry name" value="CAP"/>
    <property type="match status" value="1"/>
</dbReference>
<dbReference type="GO" id="GO:0005576">
    <property type="term" value="C:extracellular region"/>
    <property type="evidence" value="ECO:0007669"/>
    <property type="project" value="InterPro"/>
</dbReference>
<dbReference type="Pfam" id="PF00188">
    <property type="entry name" value="CAP"/>
    <property type="match status" value="1"/>
</dbReference>
<evidence type="ECO:0000313" key="6">
    <source>
        <dbReference type="EMBL" id="KAF6461667.1"/>
    </source>
</evidence>
<comment type="similarity">
    <text evidence="1">Belongs to the CRISP family.</text>
</comment>
<dbReference type="InterPro" id="IPR018244">
    <property type="entry name" value="Allrgn_V5/Tpx1_CS"/>
</dbReference>
<dbReference type="SUPFAM" id="SSF55797">
    <property type="entry name" value="PR-1-like"/>
    <property type="match status" value="1"/>
</dbReference>
<dbReference type="SMART" id="SM00198">
    <property type="entry name" value="SCP"/>
    <property type="match status" value="1"/>
</dbReference>
<dbReference type="PRINTS" id="PR00838">
    <property type="entry name" value="V5ALLERGEN"/>
</dbReference>
<dbReference type="PANTHER" id="PTHR10334">
    <property type="entry name" value="CYSTEINE-RICH SECRETORY PROTEIN-RELATED"/>
    <property type="match status" value="1"/>
</dbReference>
<dbReference type="InterPro" id="IPR001283">
    <property type="entry name" value="CRISP-related"/>
</dbReference>
<keyword evidence="4" id="KW-0732">Signal</keyword>
<dbReference type="InterPro" id="IPR002413">
    <property type="entry name" value="V5_allergen-like"/>
</dbReference>
<keyword evidence="2 3" id="KW-1015">Disulfide bond</keyword>
<sequence length="247" mass="28393">MKPFLLLAAATGFLPVLIVKEPLDRVSYESVRTDHLTVQSEIVNLHNALRRKVQPTAGNMLKMSWEEDAAANARELSKFCEEGESNAFQRRIKNTFCGENTYLTPYPISWSQVIGSWYNESKHFKYGKWAPAHQERRVRNYTQVVWATSYLIGCGASPCCKRKLPQYFYVCHYCHEGNDPELRNKPYRLGNPCKECPQNCDNKLCTNPCLFYDEYTDCKIQTKVPGCSQLSVQLQCKASCFCKTEIL</sequence>
<evidence type="ECO:0000256" key="2">
    <source>
        <dbReference type="ARBA" id="ARBA00023157"/>
    </source>
</evidence>
<comment type="caution">
    <text evidence="3">Lacks conserved residue(s) required for the propagation of feature annotation.</text>
</comment>
<accession>A0A7J8GP21</accession>
<dbReference type="PROSITE" id="PS01010">
    <property type="entry name" value="CRISP_2"/>
    <property type="match status" value="1"/>
</dbReference>
<dbReference type="Proteomes" id="UP000550707">
    <property type="component" value="Unassembled WGS sequence"/>
</dbReference>
<organism evidence="6 7">
    <name type="scientific">Molossus molossus</name>
    <name type="common">Pallas' mastiff bat</name>
    <name type="synonym">Vespertilio molossus</name>
    <dbReference type="NCBI Taxonomy" id="27622"/>
    <lineage>
        <taxon>Eukaryota</taxon>
        <taxon>Metazoa</taxon>
        <taxon>Chordata</taxon>
        <taxon>Craniata</taxon>
        <taxon>Vertebrata</taxon>
        <taxon>Euteleostomi</taxon>
        <taxon>Mammalia</taxon>
        <taxon>Eutheria</taxon>
        <taxon>Laurasiatheria</taxon>
        <taxon>Chiroptera</taxon>
        <taxon>Yangochiroptera</taxon>
        <taxon>Molossidae</taxon>
        <taxon>Molossus</taxon>
    </lineage>
</organism>
<evidence type="ECO:0000256" key="1">
    <source>
        <dbReference type="ARBA" id="ARBA00009923"/>
    </source>
</evidence>
<proteinExistence type="inferred from homology"/>
<name>A0A7J8GP21_MOLMO</name>
<dbReference type="PRINTS" id="PR00837">
    <property type="entry name" value="V5TPXLIKE"/>
</dbReference>
<dbReference type="InterPro" id="IPR003582">
    <property type="entry name" value="ShKT_dom"/>
</dbReference>
<evidence type="ECO:0000256" key="3">
    <source>
        <dbReference type="PROSITE-ProRule" id="PRU01005"/>
    </source>
</evidence>
<evidence type="ECO:0000256" key="4">
    <source>
        <dbReference type="SAM" id="SignalP"/>
    </source>
</evidence>
<dbReference type="Gene3D" id="1.10.10.740">
    <property type="entry name" value="Crisp domain"/>
    <property type="match status" value="1"/>
</dbReference>
<feature type="chain" id="PRO_5029457542" evidence="4">
    <location>
        <begin position="21"/>
        <end position="247"/>
    </location>
</feature>
<dbReference type="EMBL" id="JACASF010000008">
    <property type="protein sequence ID" value="KAF6461667.1"/>
    <property type="molecule type" value="Genomic_DNA"/>
</dbReference>
<gene>
    <name evidence="6" type="ORF">HJG59_003347</name>
</gene>
<dbReference type="InterPro" id="IPR013871">
    <property type="entry name" value="Cysteine_rich_secretory"/>
</dbReference>
<reference evidence="6 7" key="1">
    <citation type="journal article" date="2020" name="Nature">
        <title>Six reference-quality genomes reveal evolution of bat adaptations.</title>
        <authorList>
            <person name="Jebb D."/>
            <person name="Huang Z."/>
            <person name="Pippel M."/>
            <person name="Hughes G.M."/>
            <person name="Lavrichenko K."/>
            <person name="Devanna P."/>
            <person name="Winkler S."/>
            <person name="Jermiin L.S."/>
            <person name="Skirmuntt E.C."/>
            <person name="Katzourakis A."/>
            <person name="Burkitt-Gray L."/>
            <person name="Ray D.A."/>
            <person name="Sullivan K.A.M."/>
            <person name="Roscito J.G."/>
            <person name="Kirilenko B.M."/>
            <person name="Davalos L.M."/>
            <person name="Corthals A.P."/>
            <person name="Power M.L."/>
            <person name="Jones G."/>
            <person name="Ransome R.D."/>
            <person name="Dechmann D.K.N."/>
            <person name="Locatelli A.G."/>
            <person name="Puechmaille S.J."/>
            <person name="Fedrigo O."/>
            <person name="Jarvis E.D."/>
            <person name="Hiller M."/>
            <person name="Vernes S.C."/>
            <person name="Myers E.W."/>
            <person name="Teeling E.C."/>
        </authorList>
    </citation>
    <scope>NUCLEOTIDE SEQUENCE [LARGE SCALE GENOMIC DNA]</scope>
    <source>
        <strain evidence="6">MMolMol1</strain>
        <tissue evidence="6">Muscle</tissue>
    </source>
</reference>
<dbReference type="Pfam" id="PF08562">
    <property type="entry name" value="Crisp"/>
    <property type="match status" value="1"/>
</dbReference>
<dbReference type="InterPro" id="IPR042076">
    <property type="entry name" value="Crisp-like_dom"/>
</dbReference>
<keyword evidence="7" id="KW-1185">Reference proteome</keyword>
<feature type="disulfide bond" evidence="3">
    <location>
        <begin position="227"/>
        <end position="240"/>
    </location>
</feature>
<evidence type="ECO:0000259" key="5">
    <source>
        <dbReference type="PROSITE" id="PS51670"/>
    </source>
</evidence>
<dbReference type="InterPro" id="IPR014044">
    <property type="entry name" value="CAP_dom"/>
</dbReference>
<dbReference type="SUPFAM" id="SSF57546">
    <property type="entry name" value="Crisp domain-like"/>
    <property type="match status" value="1"/>
</dbReference>